<evidence type="ECO:0000313" key="2">
    <source>
        <dbReference type="Proteomes" id="UP001271007"/>
    </source>
</evidence>
<dbReference type="Proteomes" id="UP001271007">
    <property type="component" value="Unassembled WGS sequence"/>
</dbReference>
<keyword evidence="2" id="KW-1185">Reference proteome</keyword>
<evidence type="ECO:0000313" key="1">
    <source>
        <dbReference type="EMBL" id="KAK3058810.1"/>
    </source>
</evidence>
<gene>
    <name evidence="1" type="ORF">LTR09_000375</name>
</gene>
<name>A0AAJ0GJI2_9PEZI</name>
<comment type="caution">
    <text evidence="1">The sequence shown here is derived from an EMBL/GenBank/DDBJ whole genome shotgun (WGS) entry which is preliminary data.</text>
</comment>
<organism evidence="1 2">
    <name type="scientific">Extremus antarcticus</name>
    <dbReference type="NCBI Taxonomy" id="702011"/>
    <lineage>
        <taxon>Eukaryota</taxon>
        <taxon>Fungi</taxon>
        <taxon>Dikarya</taxon>
        <taxon>Ascomycota</taxon>
        <taxon>Pezizomycotina</taxon>
        <taxon>Dothideomycetes</taxon>
        <taxon>Dothideomycetidae</taxon>
        <taxon>Mycosphaerellales</taxon>
        <taxon>Extremaceae</taxon>
        <taxon>Extremus</taxon>
    </lineage>
</organism>
<dbReference type="PANTHER" id="PTHR38790">
    <property type="entry name" value="2EXR DOMAIN-CONTAINING PROTEIN-RELATED"/>
    <property type="match status" value="1"/>
</dbReference>
<accession>A0AAJ0GJI2</accession>
<protein>
    <submittedName>
        <fullName evidence="1">Uncharacterized protein</fullName>
    </submittedName>
</protein>
<dbReference type="EMBL" id="JAWDJX010000001">
    <property type="protein sequence ID" value="KAK3058810.1"/>
    <property type="molecule type" value="Genomic_DNA"/>
</dbReference>
<proteinExistence type="predicted"/>
<reference evidence="1" key="1">
    <citation type="submission" date="2023-04" db="EMBL/GenBank/DDBJ databases">
        <title>Black Yeasts Isolated from many extreme environments.</title>
        <authorList>
            <person name="Coleine C."/>
            <person name="Stajich J.E."/>
            <person name="Selbmann L."/>
        </authorList>
    </citation>
    <scope>NUCLEOTIDE SEQUENCE</scope>
    <source>
        <strain evidence="1">CCFEE 5312</strain>
    </source>
</reference>
<sequence length="234" mass="26201">MPPTSGSPNPPAANPEVALDHHNAKVCHFFKLPRELRDMIWDLTTRNNIYISRHHLGAKITPIPYPASTQSPTKHGLINTPTLPSTLCRGQMINKLIFDESLPILSRNTEFSFHQPSDFEALVWQYKPIRRHITAIRIHDGERYTMRMEVHFAFSINSCPNLSKVSYFVQPDALRTWDSDPQVHPLDAVAKILPIGQLERMRGSGFQAVGEYAQVLRGGARADGGEAARAGDEG</sequence>
<dbReference type="AlphaFoldDB" id="A0AAJ0GJI2"/>